<protein>
    <submittedName>
        <fullName evidence="2">CYTH domain-containing protein</fullName>
    </submittedName>
</protein>
<dbReference type="InterPro" id="IPR012042">
    <property type="entry name" value="NeuTTM/CthTTM-like"/>
</dbReference>
<dbReference type="InterPro" id="IPR023577">
    <property type="entry name" value="CYTH_domain"/>
</dbReference>
<accession>A0ABT5AQK4</accession>
<dbReference type="PIRSF" id="PIRSF016487">
    <property type="entry name" value="CYTH_UCP016487"/>
    <property type="match status" value="1"/>
</dbReference>
<dbReference type="Pfam" id="PF01928">
    <property type="entry name" value="CYTH"/>
    <property type="match status" value="1"/>
</dbReference>
<gene>
    <name evidence="2" type="ORF">PN457_03375</name>
</gene>
<dbReference type="SMART" id="SM01118">
    <property type="entry name" value="CYTH"/>
    <property type="match status" value="1"/>
</dbReference>
<dbReference type="Gene3D" id="2.40.320.10">
    <property type="entry name" value="Hypothetical Protein Pfu-838710-001"/>
    <property type="match status" value="1"/>
</dbReference>
<reference evidence="2 3" key="1">
    <citation type="submission" date="2023-01" db="EMBL/GenBank/DDBJ databases">
        <title>Genomes from the Australian National Cyanobacteria Reference Collection.</title>
        <authorList>
            <person name="Willis A."/>
            <person name="Lee E.M.F."/>
        </authorList>
    </citation>
    <scope>NUCLEOTIDE SEQUENCE [LARGE SCALE GENOMIC DNA]</scope>
    <source>
        <strain evidence="2 3">CS-1033</strain>
    </source>
</reference>
<dbReference type="PROSITE" id="PS51707">
    <property type="entry name" value="CYTH"/>
    <property type="match status" value="1"/>
</dbReference>
<dbReference type="Proteomes" id="UP001212499">
    <property type="component" value="Unassembled WGS sequence"/>
</dbReference>
<organism evidence="2 3">
    <name type="scientific">Anabaenopsis arnoldii</name>
    <dbReference type="NCBI Taxonomy" id="2152938"/>
    <lineage>
        <taxon>Bacteria</taxon>
        <taxon>Bacillati</taxon>
        <taxon>Cyanobacteriota</taxon>
        <taxon>Cyanophyceae</taxon>
        <taxon>Nostocales</taxon>
        <taxon>Nodulariaceae</taxon>
        <taxon>Anabaenopsis</taxon>
    </lineage>
</organism>
<dbReference type="RefSeq" id="WP_271731337.1">
    <property type="nucleotide sequence ID" value="NZ_JANQDP010000041.1"/>
</dbReference>
<comment type="caution">
    <text evidence="2">The sequence shown here is derived from an EMBL/GenBank/DDBJ whole genome shotgun (WGS) entry which is preliminary data.</text>
</comment>
<dbReference type="SUPFAM" id="SSF55154">
    <property type="entry name" value="CYTH-like phosphatases"/>
    <property type="match status" value="1"/>
</dbReference>
<name>A0ABT5AQK4_9CYAN</name>
<dbReference type="PANTHER" id="PTHR40114">
    <property type="entry name" value="SLR0698 PROTEIN"/>
    <property type="match status" value="1"/>
</dbReference>
<dbReference type="PANTHER" id="PTHR40114:SF1">
    <property type="entry name" value="SLR0698 PROTEIN"/>
    <property type="match status" value="1"/>
</dbReference>
<keyword evidence="3" id="KW-1185">Reference proteome</keyword>
<evidence type="ECO:0000313" key="3">
    <source>
        <dbReference type="Proteomes" id="UP001212499"/>
    </source>
</evidence>
<evidence type="ECO:0000259" key="1">
    <source>
        <dbReference type="PROSITE" id="PS51707"/>
    </source>
</evidence>
<dbReference type="CDD" id="cd07891">
    <property type="entry name" value="CYTH-like_CthTTM-like_1"/>
    <property type="match status" value="1"/>
</dbReference>
<evidence type="ECO:0000313" key="2">
    <source>
        <dbReference type="EMBL" id="MDB9538716.1"/>
    </source>
</evidence>
<dbReference type="InterPro" id="IPR033469">
    <property type="entry name" value="CYTH-like_dom_sf"/>
</dbReference>
<feature type="domain" description="CYTH" evidence="1">
    <location>
        <begin position="2"/>
        <end position="148"/>
    </location>
</feature>
<sequence>MAQEIERKYLLQGDSWRELCIGSVYCQGYIPTKNQVTVRVRIVGQQGYLTIKGPSVECSRLEFEYPIPVEDAQEMLNTLCEQPWIEKIRYKVEWGGLTWEIDEFDGLNKGLILAEVELNDANQEIELPPWIGEEVSHDHRYFNSYLVKHPFSQWLR</sequence>
<proteinExistence type="predicted"/>
<dbReference type="EMBL" id="JAQMUH010000042">
    <property type="protein sequence ID" value="MDB9538716.1"/>
    <property type="molecule type" value="Genomic_DNA"/>
</dbReference>